<dbReference type="AlphaFoldDB" id="A0A7U9KP23"/>
<dbReference type="EMBL" id="BHZC01000001">
    <property type="protein sequence ID" value="GCD32764.1"/>
    <property type="molecule type" value="Genomic_DNA"/>
</dbReference>
<gene>
    <name evidence="2" type="ORF">OEIGOIKO_00481</name>
</gene>
<name>A0A7U9KP23_9ACTN</name>
<evidence type="ECO:0000256" key="1">
    <source>
        <dbReference type="SAM" id="MobiDB-lite"/>
    </source>
</evidence>
<dbReference type="GO" id="GO:0003677">
    <property type="term" value="F:DNA binding"/>
    <property type="evidence" value="ECO:0007669"/>
    <property type="project" value="InterPro"/>
</dbReference>
<dbReference type="InterPro" id="IPR010982">
    <property type="entry name" value="Lambda_DNA-bd_dom_sf"/>
</dbReference>
<evidence type="ECO:0000313" key="2">
    <source>
        <dbReference type="EMBL" id="GCD32764.1"/>
    </source>
</evidence>
<reference evidence="2 3" key="1">
    <citation type="submission" date="2018-11" db="EMBL/GenBank/DDBJ databases">
        <title>Whole genome sequence of Streptomyces chrestomyceticus NBRC 13444(T).</title>
        <authorList>
            <person name="Komaki H."/>
            <person name="Tamura T."/>
        </authorList>
    </citation>
    <scope>NUCLEOTIDE SEQUENCE [LARGE SCALE GENOMIC DNA]</scope>
    <source>
        <strain evidence="2 3">NBRC 13444</strain>
    </source>
</reference>
<dbReference type="Gene3D" id="1.10.260.40">
    <property type="entry name" value="lambda repressor-like DNA-binding domains"/>
    <property type="match status" value="1"/>
</dbReference>
<sequence length="69" mass="7262">MAERVNSQLRLAVALRDTRVRNLALRAEGLSPAALDALLTIVDEARKVQNLAPPEAGADGTEEPPAAST</sequence>
<accession>A0A7U9KP23</accession>
<comment type="caution">
    <text evidence="2">The sequence shown here is derived from an EMBL/GenBank/DDBJ whole genome shotgun (WGS) entry which is preliminary data.</text>
</comment>
<evidence type="ECO:0000313" key="3">
    <source>
        <dbReference type="Proteomes" id="UP000287830"/>
    </source>
</evidence>
<organism evidence="2 3">
    <name type="scientific">Streptomyces chrestomyceticus JCM 4735</name>
    <dbReference type="NCBI Taxonomy" id="1306181"/>
    <lineage>
        <taxon>Bacteria</taxon>
        <taxon>Bacillati</taxon>
        <taxon>Actinomycetota</taxon>
        <taxon>Actinomycetes</taxon>
        <taxon>Kitasatosporales</taxon>
        <taxon>Streptomycetaceae</taxon>
        <taxon>Streptomyces</taxon>
    </lineage>
</organism>
<feature type="region of interest" description="Disordered" evidence="1">
    <location>
        <begin position="50"/>
        <end position="69"/>
    </location>
</feature>
<proteinExistence type="predicted"/>
<protein>
    <submittedName>
        <fullName evidence="2">Uncharacterized protein</fullName>
    </submittedName>
</protein>
<dbReference type="GeneID" id="95626963"/>
<dbReference type="Proteomes" id="UP000287830">
    <property type="component" value="Unassembled WGS sequence"/>
</dbReference>
<dbReference type="RefSeq" id="WP_244954933.1">
    <property type="nucleotide sequence ID" value="NZ_BHZC01000001.1"/>
</dbReference>